<evidence type="ECO:0000256" key="5">
    <source>
        <dbReference type="ARBA" id="ARBA00022989"/>
    </source>
</evidence>
<feature type="region of interest" description="Disordered" evidence="8">
    <location>
        <begin position="272"/>
        <end position="303"/>
    </location>
</feature>
<evidence type="ECO:0000313" key="10">
    <source>
        <dbReference type="EMBL" id="GEK81761.1"/>
    </source>
</evidence>
<feature type="transmembrane region" description="Helical" evidence="7">
    <location>
        <begin position="112"/>
        <end position="133"/>
    </location>
</feature>
<dbReference type="RefSeq" id="WP_146851790.1">
    <property type="nucleotide sequence ID" value="NZ_BAAAHR010000002.1"/>
</dbReference>
<evidence type="ECO:0000313" key="12">
    <source>
        <dbReference type="Proteomes" id="UP000321154"/>
    </source>
</evidence>
<evidence type="ECO:0000256" key="1">
    <source>
        <dbReference type="ARBA" id="ARBA00004651"/>
    </source>
</evidence>
<reference evidence="10 12" key="1">
    <citation type="submission" date="2019-07" db="EMBL/GenBank/DDBJ databases">
        <title>Whole genome shotgun sequence of Frigoribacterium faeni NBRC 103066.</title>
        <authorList>
            <person name="Hosoyama A."/>
            <person name="Uohara A."/>
            <person name="Ohji S."/>
            <person name="Ichikawa N."/>
        </authorList>
    </citation>
    <scope>NUCLEOTIDE SEQUENCE [LARGE SCALE GENOMIC DNA]</scope>
    <source>
        <strain evidence="10 12">NBRC 103066</strain>
    </source>
</reference>
<dbReference type="Proteomes" id="UP000321154">
    <property type="component" value="Unassembled WGS sequence"/>
</dbReference>
<feature type="domain" description="ABC transmembrane type-1" evidence="9">
    <location>
        <begin position="76"/>
        <end position="265"/>
    </location>
</feature>
<dbReference type="OrthoDB" id="9812701at2"/>
<keyword evidence="6 7" id="KW-0472">Membrane</keyword>
<feature type="transmembrane region" description="Helical" evidence="7">
    <location>
        <begin position="196"/>
        <end position="222"/>
    </location>
</feature>
<evidence type="ECO:0000256" key="8">
    <source>
        <dbReference type="SAM" id="MobiDB-lite"/>
    </source>
</evidence>
<gene>
    <name evidence="11" type="ORF">FB463_000746</name>
    <name evidence="10" type="ORF">FFA01_00700</name>
</gene>
<keyword evidence="2 7" id="KW-0813">Transport</keyword>
<feature type="transmembrane region" description="Helical" evidence="7">
    <location>
        <begin position="242"/>
        <end position="265"/>
    </location>
</feature>
<evidence type="ECO:0000256" key="7">
    <source>
        <dbReference type="RuleBase" id="RU363032"/>
    </source>
</evidence>
<evidence type="ECO:0000256" key="2">
    <source>
        <dbReference type="ARBA" id="ARBA00022448"/>
    </source>
</evidence>
<name>A0A7W3JGM2_9MICO</name>
<evidence type="ECO:0000256" key="3">
    <source>
        <dbReference type="ARBA" id="ARBA00022475"/>
    </source>
</evidence>
<dbReference type="SUPFAM" id="SSF161098">
    <property type="entry name" value="MetI-like"/>
    <property type="match status" value="1"/>
</dbReference>
<dbReference type="GO" id="GO:0055085">
    <property type="term" value="P:transmembrane transport"/>
    <property type="evidence" value="ECO:0007669"/>
    <property type="project" value="InterPro"/>
</dbReference>
<keyword evidence="12" id="KW-1185">Reference proteome</keyword>
<feature type="transmembrane region" description="Helical" evidence="7">
    <location>
        <begin position="139"/>
        <end position="157"/>
    </location>
</feature>
<dbReference type="PANTHER" id="PTHR43386">
    <property type="entry name" value="OLIGOPEPTIDE TRANSPORT SYSTEM PERMEASE PROTEIN APPC"/>
    <property type="match status" value="1"/>
</dbReference>
<dbReference type="InterPro" id="IPR000515">
    <property type="entry name" value="MetI-like"/>
</dbReference>
<keyword evidence="5 7" id="KW-1133">Transmembrane helix</keyword>
<keyword evidence="3" id="KW-1003">Cell membrane</keyword>
<dbReference type="PANTHER" id="PTHR43386:SF1">
    <property type="entry name" value="D,D-DIPEPTIDE TRANSPORT SYSTEM PERMEASE PROTEIN DDPC-RELATED"/>
    <property type="match status" value="1"/>
</dbReference>
<reference evidence="11 13" key="2">
    <citation type="submission" date="2020-07" db="EMBL/GenBank/DDBJ databases">
        <title>Sequencing the genomes of 1000 actinobacteria strains.</title>
        <authorList>
            <person name="Klenk H.-P."/>
        </authorList>
    </citation>
    <scope>NUCLEOTIDE SEQUENCE [LARGE SCALE GENOMIC DNA]</scope>
    <source>
        <strain evidence="11 13">DSM 10309</strain>
    </source>
</reference>
<feature type="transmembrane region" description="Helical" evidence="7">
    <location>
        <begin position="12"/>
        <end position="36"/>
    </location>
</feature>
<dbReference type="CDD" id="cd06261">
    <property type="entry name" value="TM_PBP2"/>
    <property type="match status" value="1"/>
</dbReference>
<dbReference type="InterPro" id="IPR050366">
    <property type="entry name" value="BP-dependent_transpt_permease"/>
</dbReference>
<protein>
    <submittedName>
        <fullName evidence="10">ABC transporter permease</fullName>
    </submittedName>
    <submittedName>
        <fullName evidence="11">Peptide/nickel transport system permease protein</fullName>
    </submittedName>
</protein>
<evidence type="ECO:0000313" key="11">
    <source>
        <dbReference type="EMBL" id="MBA8812522.1"/>
    </source>
</evidence>
<comment type="caution">
    <text evidence="11">The sequence shown here is derived from an EMBL/GenBank/DDBJ whole genome shotgun (WGS) entry which is preliminary data.</text>
</comment>
<keyword evidence="4 7" id="KW-0812">Transmembrane</keyword>
<dbReference type="EMBL" id="BJUV01000001">
    <property type="protein sequence ID" value="GEK81761.1"/>
    <property type="molecule type" value="Genomic_DNA"/>
</dbReference>
<comment type="similarity">
    <text evidence="7">Belongs to the binding-protein-dependent transport system permease family.</text>
</comment>
<dbReference type="Proteomes" id="UP000522688">
    <property type="component" value="Unassembled WGS sequence"/>
</dbReference>
<comment type="subcellular location">
    <subcellularLocation>
        <location evidence="1 7">Cell membrane</location>
        <topology evidence="1 7">Multi-pass membrane protein</topology>
    </subcellularLocation>
</comment>
<dbReference type="EMBL" id="JACGWW010000001">
    <property type="protein sequence ID" value="MBA8812522.1"/>
    <property type="molecule type" value="Genomic_DNA"/>
</dbReference>
<evidence type="ECO:0000313" key="13">
    <source>
        <dbReference type="Proteomes" id="UP000522688"/>
    </source>
</evidence>
<evidence type="ECO:0000256" key="4">
    <source>
        <dbReference type="ARBA" id="ARBA00022692"/>
    </source>
</evidence>
<accession>A0A7W3JGM2</accession>
<proteinExistence type="inferred from homology"/>
<dbReference type="InterPro" id="IPR035906">
    <property type="entry name" value="MetI-like_sf"/>
</dbReference>
<dbReference type="Gene3D" id="1.10.3720.10">
    <property type="entry name" value="MetI-like"/>
    <property type="match status" value="1"/>
</dbReference>
<dbReference type="PROSITE" id="PS50928">
    <property type="entry name" value="ABC_TM1"/>
    <property type="match status" value="1"/>
</dbReference>
<feature type="transmembrane region" description="Helical" evidence="7">
    <location>
        <begin position="68"/>
        <end position="100"/>
    </location>
</feature>
<dbReference type="Pfam" id="PF00528">
    <property type="entry name" value="BPD_transp_1"/>
    <property type="match status" value="1"/>
</dbReference>
<dbReference type="AlphaFoldDB" id="A0A7W3JGM2"/>
<organism evidence="11 13">
    <name type="scientific">Frigoribacterium faeni</name>
    <dbReference type="NCBI Taxonomy" id="145483"/>
    <lineage>
        <taxon>Bacteria</taxon>
        <taxon>Bacillati</taxon>
        <taxon>Actinomycetota</taxon>
        <taxon>Actinomycetes</taxon>
        <taxon>Micrococcales</taxon>
        <taxon>Microbacteriaceae</taxon>
        <taxon>Frigoribacterium</taxon>
    </lineage>
</organism>
<evidence type="ECO:0000256" key="6">
    <source>
        <dbReference type="ARBA" id="ARBA00023136"/>
    </source>
</evidence>
<evidence type="ECO:0000259" key="9">
    <source>
        <dbReference type="PROSITE" id="PS50928"/>
    </source>
</evidence>
<sequence length="303" mass="31515">MRRGSWFRALVASPQGAFGVGWLALVVAVAVVSRFWTPLDPFATDPYTAWAPPSPAHLFGTDSVGRDIFSYVAAGSATTVVVALCAGVVALVVGVSLSALGSLTSRWVRESVSVLIDILIAFPTVLIAMALAAAFGGSLAVVVVAAGTGYGVNMARVSRAEIRRVGREDYVLAARAAGVGSIEVLRRHLLPNVAPVFAVQLSLAMATSLLAEAGLSFLGYGASAETASWGRLLSDLQKFIGVHPWTVVWPGAAITLTVLAFNLLGDAVRDAGDPRLRRRPRRPSPAAPTATAGTDTDRPGVVS</sequence>
<dbReference type="GO" id="GO:0005886">
    <property type="term" value="C:plasma membrane"/>
    <property type="evidence" value="ECO:0007669"/>
    <property type="project" value="UniProtKB-SubCell"/>
</dbReference>